<accession>A0A9X2MWA0</accession>
<reference evidence="1" key="1">
    <citation type="submission" date="2022-08" db="EMBL/GenBank/DDBJ databases">
        <title>The genomic sequence of strain Paenibacillus sp. SCIV0701.</title>
        <authorList>
            <person name="Zhao H."/>
        </authorList>
    </citation>
    <scope>NUCLEOTIDE SEQUENCE</scope>
    <source>
        <strain evidence="1">SCIV0701</strain>
    </source>
</reference>
<dbReference type="AlphaFoldDB" id="A0A9X2MWA0"/>
<name>A0A9X2MWA0_9BACL</name>
<dbReference type="EMBL" id="JANIPJ010000043">
    <property type="protein sequence ID" value="MCR2808044.1"/>
    <property type="molecule type" value="Genomic_DNA"/>
</dbReference>
<dbReference type="Proteomes" id="UP001141950">
    <property type="component" value="Unassembled WGS sequence"/>
</dbReference>
<dbReference type="RefSeq" id="WP_257453094.1">
    <property type="nucleotide sequence ID" value="NZ_JANIPJ010000043.1"/>
</dbReference>
<keyword evidence="1" id="KW-0648">Protein biosynthesis</keyword>
<protein>
    <submittedName>
        <fullName evidence="1">Translation initiation factor 2</fullName>
    </submittedName>
</protein>
<keyword evidence="2" id="KW-1185">Reference proteome</keyword>
<evidence type="ECO:0000313" key="1">
    <source>
        <dbReference type="EMBL" id="MCR2808044.1"/>
    </source>
</evidence>
<sequence>MDQEQKRLGEIELARLELIGLSLAALGDGIAALAAAIALEALENEYRTPYPVREALQLETTQQQLDYYIHQLVQIKQKLT</sequence>
<dbReference type="GO" id="GO:0003743">
    <property type="term" value="F:translation initiation factor activity"/>
    <property type="evidence" value="ECO:0007669"/>
    <property type="project" value="UniProtKB-KW"/>
</dbReference>
<keyword evidence="1" id="KW-0396">Initiation factor</keyword>
<comment type="caution">
    <text evidence="1">The sequence shown here is derived from an EMBL/GenBank/DDBJ whole genome shotgun (WGS) entry which is preliminary data.</text>
</comment>
<organism evidence="1 2">
    <name type="scientific">Paenibacillus soyae</name>
    <dbReference type="NCBI Taxonomy" id="2969249"/>
    <lineage>
        <taxon>Bacteria</taxon>
        <taxon>Bacillati</taxon>
        <taxon>Bacillota</taxon>
        <taxon>Bacilli</taxon>
        <taxon>Bacillales</taxon>
        <taxon>Paenibacillaceae</taxon>
        <taxon>Paenibacillus</taxon>
    </lineage>
</organism>
<gene>
    <name evidence="1" type="ORF">NQZ67_29645</name>
</gene>
<proteinExistence type="predicted"/>
<evidence type="ECO:0000313" key="2">
    <source>
        <dbReference type="Proteomes" id="UP001141950"/>
    </source>
</evidence>